<accession>A0A812QFE0</accession>
<organism evidence="2 3">
    <name type="scientific">Symbiodinium pilosum</name>
    <name type="common">Dinoflagellate</name>
    <dbReference type="NCBI Taxonomy" id="2952"/>
    <lineage>
        <taxon>Eukaryota</taxon>
        <taxon>Sar</taxon>
        <taxon>Alveolata</taxon>
        <taxon>Dinophyceae</taxon>
        <taxon>Suessiales</taxon>
        <taxon>Symbiodiniaceae</taxon>
        <taxon>Symbiodinium</taxon>
    </lineage>
</organism>
<dbReference type="PRINTS" id="PR00300">
    <property type="entry name" value="CLPPROTEASEA"/>
</dbReference>
<dbReference type="PANTHER" id="PTHR32204:SF0">
    <property type="entry name" value="ATPASE RAVA"/>
    <property type="match status" value="1"/>
</dbReference>
<dbReference type="GO" id="GO:0005524">
    <property type="term" value="F:ATP binding"/>
    <property type="evidence" value="ECO:0007669"/>
    <property type="project" value="InterPro"/>
</dbReference>
<dbReference type="InterPro" id="IPR050513">
    <property type="entry name" value="RavA_ATPases"/>
</dbReference>
<dbReference type="EMBL" id="CAJNIZ010016025">
    <property type="protein sequence ID" value="CAE7380795.1"/>
    <property type="molecule type" value="Genomic_DNA"/>
</dbReference>
<keyword evidence="3" id="KW-1185">Reference proteome</keyword>
<dbReference type="InterPro" id="IPR041538">
    <property type="entry name" value="RavA-like_AAA_lid"/>
</dbReference>
<dbReference type="Pfam" id="PF20030">
    <property type="entry name" value="bpMoxR"/>
    <property type="match status" value="1"/>
</dbReference>
<dbReference type="SMART" id="SM00382">
    <property type="entry name" value="AAA"/>
    <property type="match status" value="1"/>
</dbReference>
<dbReference type="InterPro" id="IPR027417">
    <property type="entry name" value="P-loop_NTPase"/>
</dbReference>
<reference evidence="2" key="1">
    <citation type="submission" date="2021-02" db="EMBL/GenBank/DDBJ databases">
        <authorList>
            <person name="Dougan E. K."/>
            <person name="Rhodes N."/>
            <person name="Thang M."/>
            <person name="Chan C."/>
        </authorList>
    </citation>
    <scope>NUCLEOTIDE SEQUENCE</scope>
</reference>
<dbReference type="SUPFAM" id="SSF52540">
    <property type="entry name" value="P-loop containing nucleoside triphosphate hydrolases"/>
    <property type="match status" value="1"/>
</dbReference>
<dbReference type="PANTHER" id="PTHR32204">
    <property type="entry name" value="ATPASE RAVA"/>
    <property type="match status" value="1"/>
</dbReference>
<evidence type="ECO:0000313" key="3">
    <source>
        <dbReference type="Proteomes" id="UP000649617"/>
    </source>
</evidence>
<dbReference type="InterPro" id="IPR045427">
    <property type="entry name" value="MoxR"/>
</dbReference>
<dbReference type="Pfam" id="PF17868">
    <property type="entry name" value="AAA_lid_8"/>
    <property type="match status" value="1"/>
</dbReference>
<gene>
    <name evidence="2" type="primary">ravA</name>
    <name evidence="2" type="ORF">SPIL2461_LOCUS9287</name>
</gene>
<dbReference type="InterPro" id="IPR003593">
    <property type="entry name" value="AAA+_ATPase"/>
</dbReference>
<dbReference type="InterPro" id="IPR001270">
    <property type="entry name" value="ClpA/B"/>
</dbReference>
<comment type="caution">
    <text evidence="2">The sequence shown here is derived from an EMBL/GenBank/DDBJ whole genome shotgun (WGS) entry which is preliminary data.</text>
</comment>
<dbReference type="CDD" id="cd00009">
    <property type="entry name" value="AAA"/>
    <property type="match status" value="1"/>
</dbReference>
<dbReference type="Proteomes" id="UP000649617">
    <property type="component" value="Unassembled WGS sequence"/>
</dbReference>
<sequence>MGAQDLELQQRLAKLLQPAEQFLSSGLVDRALEAKLLLLAALAGEHLLLIGPPGTAKSLLARRLAELGSASYFERLLTRFSTPDEVFGPLSLKALQEDRLERRTERYLPEAEVALLDEVFKANSAILNALLTLLNERVFDNGSQRCSALLWCAVGASNEMPAEGELDALFDRFLLKRFVNPVSDVQAKALLAAAASSGAAVAQPSQPARVAVELSAALGREVRAAASRVAFPARLLQTLARLRQHLQEEEPPVRISDRRLAKAAQLVQIVAFTSGACRVSELDLLCLQYVLWDRDPEMSERIRDWLLATFAPKAAGGEVGDIQVEGAGRSDMDGIYEFVGDRDGKRWYQQRDGQGAIYFDLFWKLCDGSMPGGPGNPPWYQSIEDMTEVEPPTGGWSTCYAVAEPSPTLWKVLDGSGSTDNPVVRARIRLESLQRRGKKPDASLQKDLASFMKSLKALRLSRLEVLSALQEVLAPQSTQGMRSFWLEERDISEAEANVLPSAQEAVQQVEQLLREVQSLLAQLESSDMGARGRIGGPNAPLATEAIDQAVCTVNSLASIFYLDQALVEIYGATFSCDGVETEDEQICCTGSVFGILQSFVNTASWLAGLVTQCANVTNLQADCASVILAFPGSVFEALEAGLDSVSACQDQAQMVLDSSRRLLKNRGWSERFGDWTSPVLPAPKRELKPGLGSPEEKQDAAWCQVDVTQAAVYFAQAGVFIDVAARRGCTNTTGALNQAGCAATVTLIVAAMANVASYLSGAAQRCGDTVQMGICGSDAGSIANAIASIANAGASVLGTCQATRVVFLGT</sequence>
<protein>
    <submittedName>
        <fullName evidence="2">RavA protein</fullName>
    </submittedName>
</protein>
<evidence type="ECO:0000259" key="1">
    <source>
        <dbReference type="SMART" id="SM00382"/>
    </source>
</evidence>
<dbReference type="OrthoDB" id="428353at2759"/>
<name>A0A812QFE0_SYMPI</name>
<proteinExistence type="predicted"/>
<evidence type="ECO:0000313" key="2">
    <source>
        <dbReference type="EMBL" id="CAE7380795.1"/>
    </source>
</evidence>
<dbReference type="Gene3D" id="3.40.50.300">
    <property type="entry name" value="P-loop containing nucleotide triphosphate hydrolases"/>
    <property type="match status" value="1"/>
</dbReference>
<feature type="domain" description="AAA+ ATPase" evidence="1">
    <location>
        <begin position="43"/>
        <end position="184"/>
    </location>
</feature>
<dbReference type="AlphaFoldDB" id="A0A812QFE0"/>